<protein>
    <recommendedName>
        <fullName evidence="7">Ankyrin repeat domain-containing protein</fullName>
    </recommendedName>
</protein>
<evidence type="ECO:0000313" key="5">
    <source>
        <dbReference type="EMBL" id="GHM59364.1"/>
    </source>
</evidence>
<feature type="compositionally biased region" description="Low complexity" evidence="4">
    <location>
        <begin position="251"/>
        <end position="264"/>
    </location>
</feature>
<organism evidence="5 6">
    <name type="scientific">Candidatus Mesenet longicola</name>
    <dbReference type="NCBI Taxonomy" id="1892558"/>
    <lineage>
        <taxon>Bacteria</taxon>
        <taxon>Pseudomonadati</taxon>
        <taxon>Pseudomonadota</taxon>
        <taxon>Alphaproteobacteria</taxon>
        <taxon>Rickettsiales</taxon>
        <taxon>Anaplasmataceae</taxon>
        <taxon>Candidatus Mesenet</taxon>
    </lineage>
</organism>
<dbReference type="PROSITE" id="PS50297">
    <property type="entry name" value="ANK_REP_REGION"/>
    <property type="match status" value="2"/>
</dbReference>
<dbReference type="InterPro" id="IPR002110">
    <property type="entry name" value="Ankyrin_rpt"/>
</dbReference>
<evidence type="ECO:0000313" key="6">
    <source>
        <dbReference type="Proteomes" id="UP000637906"/>
    </source>
</evidence>
<reference evidence="5 6" key="1">
    <citation type="journal article" date="2021" name="Microb. Ecol.">
        <title>Candidatus Mesenet longicola: Novel Endosymbionts of Brontispa longissima that Induce Cytoplasmic Incompatibility.</title>
        <authorList>
            <person name="Takano S."/>
            <person name="Gotoh Y."/>
            <person name="Hayashi T."/>
        </authorList>
    </citation>
    <scope>NUCLEOTIDE SEQUENCE [LARGE SCALE GENOMIC DNA]</scope>
    <source>
        <strain evidence="5">L5</strain>
    </source>
</reference>
<evidence type="ECO:0000256" key="1">
    <source>
        <dbReference type="ARBA" id="ARBA00022737"/>
    </source>
</evidence>
<name>A0A8J3HNY5_9RICK</name>
<feature type="repeat" description="ANK" evidence="3">
    <location>
        <begin position="71"/>
        <end position="103"/>
    </location>
</feature>
<dbReference type="PANTHER" id="PTHR24198">
    <property type="entry name" value="ANKYRIN REPEAT AND PROTEIN KINASE DOMAIN-CONTAINING PROTEIN"/>
    <property type="match status" value="1"/>
</dbReference>
<dbReference type="Pfam" id="PF12796">
    <property type="entry name" value="Ank_2"/>
    <property type="match status" value="2"/>
</dbReference>
<feature type="repeat" description="ANK" evidence="3">
    <location>
        <begin position="172"/>
        <end position="204"/>
    </location>
</feature>
<dbReference type="PANTHER" id="PTHR24198:SF165">
    <property type="entry name" value="ANKYRIN REPEAT-CONTAINING PROTEIN-RELATED"/>
    <property type="match status" value="1"/>
</dbReference>
<evidence type="ECO:0000256" key="2">
    <source>
        <dbReference type="ARBA" id="ARBA00023043"/>
    </source>
</evidence>
<accession>A0A8J3HNY5</accession>
<dbReference type="GO" id="GO:0005737">
    <property type="term" value="C:cytoplasm"/>
    <property type="evidence" value="ECO:0007669"/>
    <property type="project" value="TreeGrafter"/>
</dbReference>
<evidence type="ECO:0000256" key="3">
    <source>
        <dbReference type="PROSITE-ProRule" id="PRU00023"/>
    </source>
</evidence>
<feature type="repeat" description="ANK" evidence="3">
    <location>
        <begin position="104"/>
        <end position="136"/>
    </location>
</feature>
<keyword evidence="1" id="KW-0677">Repeat</keyword>
<evidence type="ECO:0000256" key="4">
    <source>
        <dbReference type="SAM" id="MobiDB-lite"/>
    </source>
</evidence>
<dbReference type="AlphaFoldDB" id="A0A8J3HNY5"/>
<dbReference type="Proteomes" id="UP000637906">
    <property type="component" value="Unassembled WGS sequence"/>
</dbReference>
<keyword evidence="2 3" id="KW-0040">ANK repeat</keyword>
<dbReference type="PROSITE" id="PS50088">
    <property type="entry name" value="ANK_REPEAT"/>
    <property type="match status" value="4"/>
</dbReference>
<comment type="caution">
    <text evidence="5">The sequence shown here is derived from an EMBL/GenBank/DDBJ whole genome shotgun (WGS) entry which is preliminary data.</text>
</comment>
<sequence>MSIEDELFSAVKDGDKSKVESLLNENSACINAKDELSNTLLHTAVLHGHYDIIGLLMSKMTITQANSKNHIGWTPLHRAVLLNDVIMVNALLELCLKTDIADTDGNLPIHLAAERDYVKIIELLCGDKNTIDKKNKYGLTPLHLAIQKECKDAVEALICGGADLDIQDGDKNGDTALIMAVRKDHIPIVKLLLHYGADYNKINNAGETFGAFATLEEMISIVSKYDEFTDLSIPSTSGLSSHKRKAFSDVSNSNTSSSSSSSRAARIHKRRRAIDEVSDSSVFCVANYSSSENEKFLDTSSVSSSRSSNISHTFKGQNITDKTSYSNTDFCNTTSLIRKRKRSYISNSSSSESSYKVCAHKCSKIADGSFSVYRYQPDESSTTSSISGYVSSNTLDISPPGSDISEPLASKCSNALQKLNLHYSTSASFGEAKL</sequence>
<dbReference type="Gene3D" id="1.25.40.20">
    <property type="entry name" value="Ankyrin repeat-containing domain"/>
    <property type="match status" value="2"/>
</dbReference>
<evidence type="ECO:0008006" key="7">
    <source>
        <dbReference type="Google" id="ProtNLM"/>
    </source>
</evidence>
<dbReference type="SUPFAM" id="SSF48403">
    <property type="entry name" value="Ankyrin repeat"/>
    <property type="match status" value="1"/>
</dbReference>
<feature type="repeat" description="ANK" evidence="3">
    <location>
        <begin position="137"/>
        <end position="169"/>
    </location>
</feature>
<proteinExistence type="predicted"/>
<keyword evidence="6" id="KW-1185">Reference proteome</keyword>
<feature type="region of interest" description="Disordered" evidence="4">
    <location>
        <begin position="235"/>
        <end position="267"/>
    </location>
</feature>
<dbReference type="SMART" id="SM00248">
    <property type="entry name" value="ANK"/>
    <property type="match status" value="5"/>
</dbReference>
<dbReference type="EMBL" id="BNGU01000010">
    <property type="protein sequence ID" value="GHM59364.1"/>
    <property type="molecule type" value="Genomic_DNA"/>
</dbReference>
<dbReference type="InterPro" id="IPR036770">
    <property type="entry name" value="Ankyrin_rpt-contain_sf"/>
</dbReference>
<gene>
    <name evidence="5" type="ORF">sL5_03570</name>
</gene>